<feature type="transmembrane region" description="Helical" evidence="1">
    <location>
        <begin position="191"/>
        <end position="215"/>
    </location>
</feature>
<evidence type="ECO:0000313" key="3">
    <source>
        <dbReference type="EMBL" id="MBE9577416.1"/>
    </source>
</evidence>
<evidence type="ECO:0000259" key="2">
    <source>
        <dbReference type="Pfam" id="PF18160"/>
    </source>
</evidence>
<keyword evidence="4" id="KW-1185">Reference proteome</keyword>
<reference evidence="3 4" key="1">
    <citation type="submission" date="2020-10" db="EMBL/GenBank/DDBJ databases">
        <title>The genome sequence of Flavobacterium aquaticum 1Y8A.</title>
        <authorList>
            <person name="Liu Y."/>
        </authorList>
    </citation>
    <scope>NUCLEOTIDE SEQUENCE [LARGE SCALE GENOMIC DNA]</scope>
    <source>
        <strain evidence="3 4">1Y8A</strain>
    </source>
</reference>
<keyword evidence="1" id="KW-1133">Transmembrane helix</keyword>
<dbReference type="Pfam" id="PF18160">
    <property type="entry name" value="SLATT_5"/>
    <property type="match status" value="1"/>
</dbReference>
<keyword evidence="1" id="KW-0472">Membrane</keyword>
<evidence type="ECO:0000256" key="1">
    <source>
        <dbReference type="SAM" id="Phobius"/>
    </source>
</evidence>
<dbReference type="InterPro" id="IPR041115">
    <property type="entry name" value="SLATT_5"/>
</dbReference>
<feature type="transmembrane region" description="Helical" evidence="1">
    <location>
        <begin position="49"/>
        <end position="67"/>
    </location>
</feature>
<feature type="transmembrane region" description="Helical" evidence="1">
    <location>
        <begin position="79"/>
        <end position="97"/>
    </location>
</feature>
<dbReference type="EMBL" id="JADFTZ010000007">
    <property type="protein sequence ID" value="MBE9577416.1"/>
    <property type="molecule type" value="Genomic_DNA"/>
</dbReference>
<dbReference type="Proteomes" id="UP000656274">
    <property type="component" value="Unassembled WGS sequence"/>
</dbReference>
<accession>A0ABR9WUS9</accession>
<organism evidence="3 4">
    <name type="scientific">Flavobacterium proteolyticum</name>
    <dbReference type="NCBI Taxonomy" id="2911683"/>
    <lineage>
        <taxon>Bacteria</taxon>
        <taxon>Pseudomonadati</taxon>
        <taxon>Bacteroidota</taxon>
        <taxon>Flavobacteriia</taxon>
        <taxon>Flavobacteriales</taxon>
        <taxon>Flavobacteriaceae</taxon>
        <taxon>Flavobacterium</taxon>
    </lineage>
</organism>
<name>A0ABR9WUS9_9FLAO</name>
<keyword evidence="1" id="KW-0812">Transmembrane</keyword>
<comment type="caution">
    <text evidence="3">The sequence shown here is derived from an EMBL/GenBank/DDBJ whole genome shotgun (WGS) entry which is preliminary data.</text>
</comment>
<feature type="domain" description="SMODS and SLOG-associating 2TM effector" evidence="2">
    <location>
        <begin position="17"/>
        <end position="210"/>
    </location>
</feature>
<sequence>MEEKKGIFTGSKEYLEKSFLEELSYKIWSTKGARFQADKRLTVISKMSNISFSILSAYLIIAGLIAVYNLNKNDENLNLINYLITALSIIQLVLAQYENSQDYKLKAKNFHDCGLELSVLYNKLRIFKTLKTNPNENEIYNFCKELSEEYQVILAKYENHHPIDYQNFKKTQRGYFKELTDKDSIIIKIKYIWICYGWYSLLIVSPPLLIISYFIF</sequence>
<evidence type="ECO:0000313" key="4">
    <source>
        <dbReference type="Proteomes" id="UP000656274"/>
    </source>
</evidence>
<protein>
    <submittedName>
        <fullName evidence="3">SLATT domain-containing protein</fullName>
    </submittedName>
</protein>
<proteinExistence type="predicted"/>
<gene>
    <name evidence="3" type="ORF">IM755_11925</name>
</gene>
<dbReference type="RefSeq" id="WP_194097150.1">
    <property type="nucleotide sequence ID" value="NZ_JADFTZ010000007.1"/>
</dbReference>
<dbReference type="NCBIfam" id="NF033631">
    <property type="entry name" value="SLATT_5"/>
    <property type="match status" value="1"/>
</dbReference>